<keyword evidence="5 6" id="KW-0520">NAD</keyword>
<keyword evidence="6" id="KW-0472">Membrane</keyword>
<dbReference type="PANTHER" id="PTHR11993">
    <property type="entry name" value="NADH-UBIQUINONE OXIDOREDUCTASE 49 KDA SUBUNIT"/>
    <property type="match status" value="1"/>
</dbReference>
<accession>A0A660CLY3</accession>
<dbReference type="GO" id="GO:0051287">
    <property type="term" value="F:NAD binding"/>
    <property type="evidence" value="ECO:0007669"/>
    <property type="project" value="InterPro"/>
</dbReference>
<comment type="subcellular location">
    <subcellularLocation>
        <location evidence="6">Cell membrane</location>
        <topology evidence="6">Peripheral membrane protein</topology>
        <orientation evidence="6">Cytoplasmic side</orientation>
    </subcellularLocation>
</comment>
<sequence>MTTSDHIADVSTGTDTTPAGADSAPYAEPRETTEGPVYTVSGGDWDDVLSDVSHDERMIINMGPQHPSTHGVLRLVLEMEGETVTQLRSVIGYLHTGIEKNCEYRTWTQGVTFVTRMDYLSPLFNEMGYCLAVEKLLELEVPRRAQLLRVLLMEINRIGSHFVYIATGGMELGSTTAMTLGFREREEVLHLLEHLTGLRMNHAFIRPGGLAQDMPDDFVEKVTEFCKTIDERLPSYDKLFTGQPIWRNRLKGVGYLPVDACLALGVTGPVLRSAGLAWDLRKTDPYSCYDEFDFEVPTSTDADCWARYLLRVEEMRQSLRIIRQVLEKLEPGPVMVEDRKIAWPAQLSISSDGMGNSLDHVRKIMGQSMESLIHHFKLVTEGFRVPPGQVYSTVESPRGELGFHLVSDGGTRPMRVHVREPSFVNLQSMPAMSEGGLVADVIAAVASIDPVMGGVDR</sequence>
<evidence type="ECO:0000256" key="3">
    <source>
        <dbReference type="ARBA" id="ARBA00022719"/>
    </source>
</evidence>
<dbReference type="Gene3D" id="1.10.645.10">
    <property type="entry name" value="Cytochrome-c3 Hydrogenase, chain B"/>
    <property type="match status" value="1"/>
</dbReference>
<dbReference type="NCBIfam" id="TIGR01962">
    <property type="entry name" value="NuoD"/>
    <property type="match status" value="1"/>
</dbReference>
<dbReference type="PANTHER" id="PTHR11993:SF10">
    <property type="entry name" value="NADH DEHYDROGENASE [UBIQUINONE] IRON-SULFUR PROTEIN 2, MITOCHONDRIAL"/>
    <property type="match status" value="1"/>
</dbReference>
<evidence type="ECO:0000256" key="5">
    <source>
        <dbReference type="ARBA" id="ARBA00023027"/>
    </source>
</evidence>
<dbReference type="SUPFAM" id="SSF56762">
    <property type="entry name" value="HydB/Nqo4-like"/>
    <property type="match status" value="1"/>
</dbReference>
<dbReference type="GO" id="GO:0005886">
    <property type="term" value="C:plasma membrane"/>
    <property type="evidence" value="ECO:0007669"/>
    <property type="project" value="UniProtKB-SubCell"/>
</dbReference>
<comment type="function">
    <text evidence="6">NDH-1 shuttles electrons from NADH, via FMN and iron-sulfur (Fe-S) centers, to quinones in the respiratory chain. The immediate electron acceptor for the enzyme in this species is believed to be a menaquinone. Couples the redox reaction to proton translocation (for every two electrons transferred, four hydrogen ions are translocated across the cytoplasmic membrane), and thus conserves the redox energy in a proton gradient.</text>
</comment>
<evidence type="ECO:0000256" key="4">
    <source>
        <dbReference type="ARBA" id="ARBA00022967"/>
    </source>
</evidence>
<dbReference type="Proteomes" id="UP000317303">
    <property type="component" value="Unassembled WGS sequence"/>
</dbReference>
<evidence type="ECO:0000313" key="10">
    <source>
        <dbReference type="EMBL" id="TWH22085.1"/>
    </source>
</evidence>
<protein>
    <recommendedName>
        <fullName evidence="6">NADH-quinone oxidoreductase subunit D</fullName>
        <ecNumber evidence="6">7.1.1.-</ecNumber>
    </recommendedName>
    <alternativeName>
        <fullName evidence="6">NADH dehydrogenase I subunit D</fullName>
    </alternativeName>
    <alternativeName>
        <fullName evidence="6">NDH-1 subunit D</fullName>
    </alternativeName>
</protein>
<comment type="subunit">
    <text evidence="6">NDH-1 is composed of 14 different subunits. Subunits NuoB, C, D, E, F, and G constitute the peripheral sector of the complex.</text>
</comment>
<evidence type="ECO:0000256" key="6">
    <source>
        <dbReference type="HAMAP-Rule" id="MF_01358"/>
    </source>
</evidence>
<keyword evidence="6" id="KW-1003">Cell membrane</keyword>
<dbReference type="GO" id="GO:0048038">
    <property type="term" value="F:quinone binding"/>
    <property type="evidence" value="ECO:0007669"/>
    <property type="project" value="UniProtKB-KW"/>
</dbReference>
<feature type="region of interest" description="Disordered" evidence="8">
    <location>
        <begin position="1"/>
        <end position="44"/>
    </location>
</feature>
<evidence type="ECO:0000256" key="7">
    <source>
        <dbReference type="RuleBase" id="RU003685"/>
    </source>
</evidence>
<proteinExistence type="inferred from homology"/>
<reference evidence="10 11" key="1">
    <citation type="submission" date="2019-07" db="EMBL/GenBank/DDBJ databases">
        <title>R&amp;d 2014.</title>
        <authorList>
            <person name="Klenk H.-P."/>
        </authorList>
    </citation>
    <scope>NUCLEOTIDE SEQUENCE [LARGE SCALE GENOMIC DNA]</scope>
    <source>
        <strain evidence="10 11">DSM 43194</strain>
    </source>
</reference>
<keyword evidence="4 6" id="KW-1278">Translocase</keyword>
<feature type="compositionally biased region" description="Polar residues" evidence="8">
    <location>
        <begin position="1"/>
        <end position="17"/>
    </location>
</feature>
<dbReference type="Pfam" id="PF00346">
    <property type="entry name" value="Complex1_49kDa"/>
    <property type="match status" value="1"/>
</dbReference>
<dbReference type="RefSeq" id="WP_030533811.1">
    <property type="nucleotide sequence ID" value="NZ_JOIJ01000018.1"/>
</dbReference>
<comment type="caution">
    <text evidence="10">The sequence shown here is derived from an EMBL/GenBank/DDBJ whole genome shotgun (WGS) entry which is preliminary data.</text>
</comment>
<dbReference type="InterPro" id="IPR001135">
    <property type="entry name" value="NADH_Q_OxRdtase_suD"/>
</dbReference>
<organism evidence="10 11">
    <name type="scientific">Prauserella rugosa</name>
    <dbReference type="NCBI Taxonomy" id="43354"/>
    <lineage>
        <taxon>Bacteria</taxon>
        <taxon>Bacillati</taxon>
        <taxon>Actinomycetota</taxon>
        <taxon>Actinomycetes</taxon>
        <taxon>Pseudonocardiales</taxon>
        <taxon>Pseudonocardiaceae</taxon>
        <taxon>Prauserella</taxon>
    </lineage>
</organism>
<comment type="similarity">
    <text evidence="1 6 7">Belongs to the complex I 49 kDa subunit family.</text>
</comment>
<evidence type="ECO:0000256" key="2">
    <source>
        <dbReference type="ARBA" id="ARBA00022448"/>
    </source>
</evidence>
<evidence type="ECO:0000256" key="8">
    <source>
        <dbReference type="SAM" id="MobiDB-lite"/>
    </source>
</evidence>
<keyword evidence="2 6" id="KW-0813">Transport</keyword>
<evidence type="ECO:0000259" key="9">
    <source>
        <dbReference type="Pfam" id="PF00346"/>
    </source>
</evidence>
<keyword evidence="11" id="KW-1185">Reference proteome</keyword>
<dbReference type="EC" id="7.1.1.-" evidence="6"/>
<gene>
    <name evidence="6" type="primary">nuoD</name>
    <name evidence="10" type="ORF">JD82_03958</name>
</gene>
<dbReference type="InterPro" id="IPR029014">
    <property type="entry name" value="NiFe-Hase_large"/>
</dbReference>
<dbReference type="InterPro" id="IPR014029">
    <property type="entry name" value="NADH_UbQ_OxRdtase_49kDa_CS"/>
</dbReference>
<dbReference type="EMBL" id="VLJV01000001">
    <property type="protein sequence ID" value="TWH22085.1"/>
    <property type="molecule type" value="Genomic_DNA"/>
</dbReference>
<dbReference type="OrthoDB" id="9801496at2"/>
<dbReference type="GO" id="GO:0050136">
    <property type="term" value="F:NADH dehydrogenase (quinone) (non-electrogenic) activity"/>
    <property type="evidence" value="ECO:0007669"/>
    <property type="project" value="UniProtKB-UniRule"/>
</dbReference>
<keyword evidence="3 6" id="KW-0874">Quinone</keyword>
<dbReference type="HAMAP" id="MF_01358">
    <property type="entry name" value="NDH1_NuoD"/>
    <property type="match status" value="1"/>
</dbReference>
<dbReference type="NCBIfam" id="NF004739">
    <property type="entry name" value="PRK06075.1"/>
    <property type="match status" value="1"/>
</dbReference>
<evidence type="ECO:0000313" key="11">
    <source>
        <dbReference type="Proteomes" id="UP000317303"/>
    </source>
</evidence>
<feature type="domain" description="NADH-quinone oxidoreductase subunit D" evidence="9">
    <location>
        <begin position="172"/>
        <end position="457"/>
    </location>
</feature>
<dbReference type="AlphaFoldDB" id="A0A660CLY3"/>
<dbReference type="InterPro" id="IPR022885">
    <property type="entry name" value="NDH1_su_D/H"/>
</dbReference>
<name>A0A660CLY3_9PSEU</name>
<dbReference type="PROSITE" id="PS00535">
    <property type="entry name" value="COMPLEX1_49K"/>
    <property type="match status" value="1"/>
</dbReference>
<comment type="catalytic activity">
    <reaction evidence="6">
        <text>a quinone + NADH + 5 H(+)(in) = a quinol + NAD(+) + 4 H(+)(out)</text>
        <dbReference type="Rhea" id="RHEA:57888"/>
        <dbReference type="ChEBI" id="CHEBI:15378"/>
        <dbReference type="ChEBI" id="CHEBI:24646"/>
        <dbReference type="ChEBI" id="CHEBI:57540"/>
        <dbReference type="ChEBI" id="CHEBI:57945"/>
        <dbReference type="ChEBI" id="CHEBI:132124"/>
    </reaction>
</comment>
<evidence type="ECO:0000256" key="1">
    <source>
        <dbReference type="ARBA" id="ARBA00005769"/>
    </source>
</evidence>